<proteinExistence type="predicted"/>
<dbReference type="KEGG" id="fbl:Fbal_0914"/>
<protein>
    <submittedName>
        <fullName evidence="2">Uncharacterized protein</fullName>
    </submittedName>
</protein>
<keyword evidence="1" id="KW-1133">Transmembrane helix</keyword>
<reference evidence="2 3" key="1">
    <citation type="journal article" date="2010" name="Stand. Genomic Sci.">
        <title>Complete genome sequence of Ferrimonas balearica type strain (PAT).</title>
        <authorList>
            <person name="Nolan M."/>
            <person name="Sikorski J."/>
            <person name="Davenport K."/>
            <person name="Lucas S."/>
            <person name="Glavina Del Rio T."/>
            <person name="Tice H."/>
            <person name="Cheng J."/>
            <person name="Goodwin L."/>
            <person name="Pitluck S."/>
            <person name="Liolios K."/>
            <person name="Ivanova N."/>
            <person name="Mavromatis K."/>
            <person name="Ovchinnikova G."/>
            <person name="Pati A."/>
            <person name="Chen A."/>
            <person name="Palaniappan K."/>
            <person name="Land M."/>
            <person name="Hauser L."/>
            <person name="Chang Y."/>
            <person name="Jeffries C."/>
            <person name="Tapia R."/>
            <person name="Brettin T."/>
            <person name="Detter J."/>
            <person name="Han C."/>
            <person name="Yasawong M."/>
            <person name="Rohde M."/>
            <person name="Tindall B."/>
            <person name="Goker M."/>
            <person name="Woyke T."/>
            <person name="Bristow J."/>
            <person name="Eisen J."/>
            <person name="Markowitz V."/>
            <person name="Hugenholtz P."/>
            <person name="Kyrpides N."/>
            <person name="Klenk H."/>
            <person name="Lapidus A."/>
        </authorList>
    </citation>
    <scope>NUCLEOTIDE SEQUENCE [LARGE SCALE GENOMIC DNA]</scope>
    <source>
        <strain evidence="3">DSM 9799 / CCM 4581 / KCTC 23876 / PAT</strain>
    </source>
</reference>
<name>E1STJ0_FERBD</name>
<evidence type="ECO:0000313" key="2">
    <source>
        <dbReference type="EMBL" id="ADN75123.1"/>
    </source>
</evidence>
<dbReference type="HOGENOM" id="CLU_2843388_0_0_6"/>
<sequence>MTQTPTASRWQSVRGAMAPLLLKVVVAALVIGAVSYLTAQQDQAAHAVYQQAERIKLKLQMTGLR</sequence>
<keyword evidence="1" id="KW-0472">Membrane</keyword>
<accession>E1STJ0</accession>
<dbReference type="STRING" id="550540.Fbal_0914"/>
<keyword evidence="3" id="KW-1185">Reference proteome</keyword>
<dbReference type="AlphaFoldDB" id="E1STJ0"/>
<dbReference type="EMBL" id="CP002209">
    <property type="protein sequence ID" value="ADN75123.1"/>
    <property type="molecule type" value="Genomic_DNA"/>
</dbReference>
<gene>
    <name evidence="2" type="ordered locus">Fbal_0914</name>
</gene>
<evidence type="ECO:0000256" key="1">
    <source>
        <dbReference type="SAM" id="Phobius"/>
    </source>
</evidence>
<dbReference type="RefSeq" id="WP_013344429.1">
    <property type="nucleotide sequence ID" value="NC_014541.1"/>
</dbReference>
<organism evidence="2 3">
    <name type="scientific">Ferrimonas balearica (strain DSM 9799 / CCM 4581 / KCTC 23876 / PAT)</name>
    <dbReference type="NCBI Taxonomy" id="550540"/>
    <lineage>
        <taxon>Bacteria</taxon>
        <taxon>Pseudomonadati</taxon>
        <taxon>Pseudomonadota</taxon>
        <taxon>Gammaproteobacteria</taxon>
        <taxon>Alteromonadales</taxon>
        <taxon>Ferrimonadaceae</taxon>
        <taxon>Ferrimonas</taxon>
    </lineage>
</organism>
<evidence type="ECO:0000313" key="3">
    <source>
        <dbReference type="Proteomes" id="UP000006683"/>
    </source>
</evidence>
<keyword evidence="1" id="KW-0812">Transmembrane</keyword>
<dbReference type="Proteomes" id="UP000006683">
    <property type="component" value="Chromosome"/>
</dbReference>
<dbReference type="GeneID" id="67181162"/>
<feature type="transmembrane region" description="Helical" evidence="1">
    <location>
        <begin position="20"/>
        <end position="39"/>
    </location>
</feature>